<dbReference type="OrthoDB" id="3271227at2759"/>
<feature type="compositionally biased region" description="Polar residues" evidence="1">
    <location>
        <begin position="397"/>
        <end position="414"/>
    </location>
</feature>
<feature type="compositionally biased region" description="Polar residues" evidence="1">
    <location>
        <begin position="53"/>
        <end position="64"/>
    </location>
</feature>
<dbReference type="KEGG" id="sla:SERLADRAFT_438052"/>
<feature type="compositionally biased region" description="Basic residues" evidence="1">
    <location>
        <begin position="213"/>
        <end position="229"/>
    </location>
</feature>
<organism>
    <name type="scientific">Serpula lacrymans var. lacrymans (strain S7.9)</name>
    <name type="common">Dry rot fungus</name>
    <dbReference type="NCBI Taxonomy" id="578457"/>
    <lineage>
        <taxon>Eukaryota</taxon>
        <taxon>Fungi</taxon>
        <taxon>Dikarya</taxon>
        <taxon>Basidiomycota</taxon>
        <taxon>Agaricomycotina</taxon>
        <taxon>Agaricomycetes</taxon>
        <taxon>Agaricomycetidae</taxon>
        <taxon>Boletales</taxon>
        <taxon>Coniophorineae</taxon>
        <taxon>Serpulaceae</taxon>
        <taxon>Serpula</taxon>
    </lineage>
</organism>
<feature type="region of interest" description="Disordered" evidence="1">
    <location>
        <begin position="43"/>
        <end position="120"/>
    </location>
</feature>
<feature type="compositionally biased region" description="Low complexity" evidence="1">
    <location>
        <begin position="230"/>
        <end position="243"/>
    </location>
</feature>
<dbReference type="RefSeq" id="XP_007319092.1">
    <property type="nucleotide sequence ID" value="XM_007319030.1"/>
</dbReference>
<dbReference type="AlphaFoldDB" id="F8NWV7"/>
<feature type="compositionally biased region" description="Low complexity" evidence="1">
    <location>
        <begin position="252"/>
        <end position="270"/>
    </location>
</feature>
<dbReference type="HOGENOM" id="CLU_367266_0_0_1"/>
<feature type="compositionally biased region" description="Pro residues" evidence="1">
    <location>
        <begin position="271"/>
        <end position="287"/>
    </location>
</feature>
<sequence>MANSISKYDWLVADSEGEEDTLITNASAGQVNPEVSAIQTATFTPVDSPPLPHQTTTEISSASLFTPPPAEKSAISTISPFTAESPVRPRPRPRPRPRTSIVNQSWLDGDKTGGNDTSIDRASTIASTSLVTSSDKARDPISTSTAISTIIDDLYSSYGIAERAKMRVRNSRKSIQEGPSEVQSAKASYKINSSEIIELTSDEDERSLIPAKPSKRQKSQSKPKAKKSTKMAPPSDILFSDPLLPDDPLPPSSIQAPSESIPSTIPTIPATTPPEVSPLRNPVPSPSLSPRKRKRRQLVIDSDADADDIDMDSGVADAPIPSALGPPLFFASSSLPIPEADAEVPDVAAAETSFQKKGKKQTESKKKDTKKQAVNKSKKKGKQQIEVVIDTVDKSKPQNNAFVDPSLSTATTSVPPAPLLDESDLSPVPDSESEDVLQHQKAEGKEVLKADVERSTDTSRNKKRATATPSMKRKGKGKSKAILSDDDEAGYADKSEVPSVGADADVSIGLASKENIHPHLGEIPQQSKPSTKVSPPPGLEIAARGRSTSIKPSIKPTPMSELIKRVNSQPGSPFAHSPRPAPIYSPYLKSSRSLLSRIAPLHPNRRTPPPPLPRPPPPKKSKKQLQMEERIEEELAETIEGWSCMTNEERKELKRARIDLELGGYD</sequence>
<name>F8NWV7_SERL9</name>
<evidence type="ECO:0000313" key="2">
    <source>
        <dbReference type="EMBL" id="EGO25073.1"/>
    </source>
</evidence>
<feature type="compositionally biased region" description="Basic residues" evidence="1">
    <location>
        <begin position="461"/>
        <end position="479"/>
    </location>
</feature>
<feature type="compositionally biased region" description="Acidic residues" evidence="1">
    <location>
        <begin position="302"/>
        <end position="311"/>
    </location>
</feature>
<dbReference type="EMBL" id="GL945434">
    <property type="protein sequence ID" value="EGO25073.1"/>
    <property type="molecule type" value="Genomic_DNA"/>
</dbReference>
<accession>F8NWV7</accession>
<protein>
    <submittedName>
        <fullName evidence="2">Uncharacterized protein</fullName>
    </submittedName>
</protein>
<dbReference type="Proteomes" id="UP000008064">
    <property type="component" value="Unassembled WGS sequence"/>
</dbReference>
<proteinExistence type="predicted"/>
<reference evidence="2" key="1">
    <citation type="submission" date="2011-04" db="EMBL/GenBank/DDBJ databases">
        <title>Evolution of plant cell wall degrading machinery underlies the functional diversity of forest fungi.</title>
        <authorList>
            <consortium name="US DOE Joint Genome Institute (JGI-PGF)"/>
            <person name="Eastwood D.C."/>
            <person name="Floudas D."/>
            <person name="Binder M."/>
            <person name="Majcherczyk A."/>
            <person name="Schneider P."/>
            <person name="Aerts A."/>
            <person name="Asiegbu F.O."/>
            <person name="Baker S.E."/>
            <person name="Barry K."/>
            <person name="Bendiksby M."/>
            <person name="Blumentritt M."/>
            <person name="Coutinho P.M."/>
            <person name="Cullen D."/>
            <person name="Cullen D."/>
            <person name="Gathman A."/>
            <person name="Goodell B."/>
            <person name="Henrissat B."/>
            <person name="Ihrmark K."/>
            <person name="Kauserud H."/>
            <person name="Kohler A."/>
            <person name="LaButti K."/>
            <person name="Lapidus A."/>
            <person name="Lavin J.L."/>
            <person name="Lee Y.-H."/>
            <person name="Lindquist E."/>
            <person name="Lilly W."/>
            <person name="Lucas S."/>
            <person name="Morin E."/>
            <person name="Murat C."/>
            <person name="Oguiza J.A."/>
            <person name="Park J."/>
            <person name="Pisabarro A.G."/>
            <person name="Riley R."/>
            <person name="Rosling A."/>
            <person name="Salamov A."/>
            <person name="Schmidt O."/>
            <person name="Schmutz J."/>
            <person name="Skrede I."/>
            <person name="Stenlid J."/>
            <person name="Wiebenga A."/>
            <person name="Xie X."/>
            <person name="Kues U."/>
            <person name="Hibbett D.S."/>
            <person name="Hoffmeister D."/>
            <person name="Hogberg N."/>
            <person name="Martin F."/>
            <person name="Grigoriev I.V."/>
            <person name="Watkinson S.C."/>
        </authorList>
    </citation>
    <scope>NUCLEOTIDE SEQUENCE</scope>
    <source>
        <strain evidence="2">S7.9</strain>
    </source>
</reference>
<feature type="region of interest" description="Disordered" evidence="1">
    <location>
        <begin position="201"/>
        <end position="630"/>
    </location>
</feature>
<feature type="compositionally biased region" description="Pro residues" evidence="1">
    <location>
        <begin position="606"/>
        <end position="616"/>
    </location>
</feature>
<feature type="compositionally biased region" description="Basic and acidic residues" evidence="1">
    <location>
        <begin position="436"/>
        <end position="460"/>
    </location>
</feature>
<feature type="compositionally biased region" description="Polar residues" evidence="1">
    <location>
        <begin position="524"/>
        <end position="533"/>
    </location>
</feature>
<dbReference type="GeneID" id="18814961"/>
<gene>
    <name evidence="2" type="ORF">SERLADRAFT_438052</name>
</gene>
<evidence type="ECO:0000256" key="1">
    <source>
        <dbReference type="SAM" id="MobiDB-lite"/>
    </source>
</evidence>